<evidence type="ECO:0000313" key="9">
    <source>
        <dbReference type="Proteomes" id="UP000494115"/>
    </source>
</evidence>
<accession>A0A6S7BK88</accession>
<dbReference type="Proteomes" id="UP000494115">
    <property type="component" value="Unassembled WGS sequence"/>
</dbReference>
<evidence type="ECO:0000256" key="3">
    <source>
        <dbReference type="ARBA" id="ARBA00022692"/>
    </source>
</evidence>
<dbReference type="PANTHER" id="PTHR34820">
    <property type="entry name" value="INNER MEMBRANE PROTEIN YEBZ"/>
    <property type="match status" value="1"/>
</dbReference>
<dbReference type="InterPro" id="IPR032694">
    <property type="entry name" value="CopC/D"/>
</dbReference>
<feature type="transmembrane region" description="Helical" evidence="6">
    <location>
        <begin position="221"/>
        <end position="245"/>
    </location>
</feature>
<keyword evidence="2" id="KW-1003">Cell membrane</keyword>
<feature type="transmembrane region" description="Helical" evidence="6">
    <location>
        <begin position="189"/>
        <end position="209"/>
    </location>
</feature>
<keyword evidence="9" id="KW-1185">Reference proteome</keyword>
<proteinExistence type="predicted"/>
<dbReference type="AlphaFoldDB" id="A0A6S7BK88"/>
<sequence>MDPLVVAQMTLGAIADIAFALAFGASVLAVGGVSRHRVVYLALLAWLAMQVLNLPLQAGAMTGTSFFDAMPAIPLVLEHSHFGLMWTIGTAAGVIALFASLFAFHATARRTTSAARVVAALIVVAFAHAGTTHAADAGDFSAAELIHTVHLLATAGWAGAVICAAFPLRRWFVGASEQSRANVTRLSQIAALTFAIAIATGLANAYRGLGGSLAPLTTSLWGGLLIFKLVAVSGAVLIGAVNRLVHMKHTQAGHTRAAAAFMRLLTIEAGLMILVLIAAAVLGHSIPAAPG</sequence>
<evidence type="ECO:0000256" key="2">
    <source>
        <dbReference type="ARBA" id="ARBA00022475"/>
    </source>
</evidence>
<feature type="transmembrane region" description="Helical" evidence="6">
    <location>
        <begin position="265"/>
        <end position="286"/>
    </location>
</feature>
<gene>
    <name evidence="8" type="ORF">LMG28138_05331</name>
</gene>
<dbReference type="InterPro" id="IPR008457">
    <property type="entry name" value="Cu-R_CopD_dom"/>
</dbReference>
<dbReference type="RefSeq" id="WP_175107898.1">
    <property type="nucleotide sequence ID" value="NZ_CADIKM010000054.1"/>
</dbReference>
<evidence type="ECO:0000256" key="6">
    <source>
        <dbReference type="SAM" id="Phobius"/>
    </source>
</evidence>
<dbReference type="GO" id="GO:0006825">
    <property type="term" value="P:copper ion transport"/>
    <property type="evidence" value="ECO:0007669"/>
    <property type="project" value="InterPro"/>
</dbReference>
<comment type="subcellular location">
    <subcellularLocation>
        <location evidence="1">Cell membrane</location>
        <topology evidence="1">Multi-pass membrane protein</topology>
    </subcellularLocation>
</comment>
<organism evidence="8 9">
    <name type="scientific">Pararobbsia alpina</name>
    <dbReference type="NCBI Taxonomy" id="621374"/>
    <lineage>
        <taxon>Bacteria</taxon>
        <taxon>Pseudomonadati</taxon>
        <taxon>Pseudomonadota</taxon>
        <taxon>Betaproteobacteria</taxon>
        <taxon>Burkholderiales</taxon>
        <taxon>Burkholderiaceae</taxon>
        <taxon>Pararobbsia</taxon>
    </lineage>
</organism>
<reference evidence="8 9" key="1">
    <citation type="submission" date="2020-04" db="EMBL/GenBank/DDBJ databases">
        <authorList>
            <person name="De Canck E."/>
        </authorList>
    </citation>
    <scope>NUCLEOTIDE SEQUENCE [LARGE SCALE GENOMIC DNA]</scope>
    <source>
        <strain evidence="8 9">LMG 28138</strain>
    </source>
</reference>
<feature type="transmembrane region" description="Helical" evidence="6">
    <location>
        <begin position="38"/>
        <end position="56"/>
    </location>
</feature>
<evidence type="ECO:0000256" key="5">
    <source>
        <dbReference type="ARBA" id="ARBA00023136"/>
    </source>
</evidence>
<feature type="transmembrane region" description="Helical" evidence="6">
    <location>
        <begin position="147"/>
        <end position="168"/>
    </location>
</feature>
<evidence type="ECO:0000259" key="7">
    <source>
        <dbReference type="Pfam" id="PF05425"/>
    </source>
</evidence>
<dbReference type="EMBL" id="CADIKM010000054">
    <property type="protein sequence ID" value="CAB3803341.1"/>
    <property type="molecule type" value="Genomic_DNA"/>
</dbReference>
<keyword evidence="3 6" id="KW-0812">Transmembrane</keyword>
<dbReference type="GO" id="GO:0005886">
    <property type="term" value="C:plasma membrane"/>
    <property type="evidence" value="ECO:0007669"/>
    <property type="project" value="UniProtKB-SubCell"/>
</dbReference>
<name>A0A6S7BK88_9BURK</name>
<feature type="transmembrane region" description="Helical" evidence="6">
    <location>
        <begin position="117"/>
        <end position="135"/>
    </location>
</feature>
<keyword evidence="4 6" id="KW-1133">Transmembrane helix</keyword>
<feature type="transmembrane region" description="Helical" evidence="6">
    <location>
        <begin position="6"/>
        <end position="31"/>
    </location>
</feature>
<dbReference type="Pfam" id="PF05425">
    <property type="entry name" value="CopD"/>
    <property type="match status" value="1"/>
</dbReference>
<feature type="transmembrane region" description="Helical" evidence="6">
    <location>
        <begin position="84"/>
        <end position="105"/>
    </location>
</feature>
<keyword evidence="5 6" id="KW-0472">Membrane</keyword>
<evidence type="ECO:0000313" key="8">
    <source>
        <dbReference type="EMBL" id="CAB3803341.1"/>
    </source>
</evidence>
<evidence type="ECO:0000256" key="1">
    <source>
        <dbReference type="ARBA" id="ARBA00004651"/>
    </source>
</evidence>
<protein>
    <recommendedName>
        <fullName evidence="7">Copper resistance protein D domain-containing protein</fullName>
    </recommendedName>
</protein>
<dbReference type="PANTHER" id="PTHR34820:SF4">
    <property type="entry name" value="INNER MEMBRANE PROTEIN YEBZ"/>
    <property type="match status" value="1"/>
</dbReference>
<evidence type="ECO:0000256" key="4">
    <source>
        <dbReference type="ARBA" id="ARBA00022989"/>
    </source>
</evidence>
<feature type="domain" description="Copper resistance protein D" evidence="7">
    <location>
        <begin position="183"/>
        <end position="282"/>
    </location>
</feature>